<evidence type="ECO:0000313" key="2">
    <source>
        <dbReference type="Proteomes" id="UP000016491"/>
    </source>
</evidence>
<name>A0ABC9TSQ4_CLOSY</name>
<organism evidence="1 2">
    <name type="scientific">[Clostridium] symbiosum ATCC 14940</name>
    <dbReference type="NCBI Taxonomy" id="411472"/>
    <lineage>
        <taxon>Bacteria</taxon>
        <taxon>Bacillati</taxon>
        <taxon>Bacillota</taxon>
        <taxon>Clostridia</taxon>
        <taxon>Lachnospirales</taxon>
        <taxon>Lachnospiraceae</taxon>
        <taxon>Otoolea</taxon>
    </lineage>
</organism>
<sequence length="67" mass="8019">MYLGISLLFRQTEQIFPVKRYNLRLGNFEDCKRLRSMDQKRPVVFFHQNGAFVLDGFFQGNEVFLSR</sequence>
<dbReference type="AlphaFoldDB" id="A0ABC9TSQ4"/>
<proteinExistence type="predicted"/>
<evidence type="ECO:0000313" key="1">
    <source>
        <dbReference type="EMBL" id="ERI74314.1"/>
    </source>
</evidence>
<gene>
    <name evidence="1" type="ORF">CLOSYM_04074</name>
</gene>
<dbReference type="Proteomes" id="UP000016491">
    <property type="component" value="Unassembled WGS sequence"/>
</dbReference>
<reference evidence="1 2" key="1">
    <citation type="submission" date="2013-07" db="EMBL/GenBank/DDBJ databases">
        <authorList>
            <person name="Weinstock G."/>
            <person name="Sodergren E."/>
            <person name="Wylie T."/>
            <person name="Fulton L."/>
            <person name="Fulton R."/>
            <person name="Fronick C."/>
            <person name="O'Laughlin M."/>
            <person name="Godfrey J."/>
            <person name="Miner T."/>
            <person name="Herter B."/>
            <person name="Appelbaum E."/>
            <person name="Cordes M."/>
            <person name="Lek S."/>
            <person name="Wollam A."/>
            <person name="Pepin K.H."/>
            <person name="Palsikar V.B."/>
            <person name="Mitreva M."/>
            <person name="Wilson R.K."/>
        </authorList>
    </citation>
    <scope>NUCLEOTIDE SEQUENCE [LARGE SCALE GENOMIC DNA]</scope>
    <source>
        <strain evidence="1 2">ATCC 14940</strain>
    </source>
</reference>
<protein>
    <submittedName>
        <fullName evidence="1">Uncharacterized protein</fullName>
    </submittedName>
</protein>
<comment type="caution">
    <text evidence="1">The sequence shown here is derived from an EMBL/GenBank/DDBJ whole genome shotgun (WGS) entry which is preliminary data.</text>
</comment>
<dbReference type="EMBL" id="AWSU01000335">
    <property type="protein sequence ID" value="ERI74314.1"/>
    <property type="molecule type" value="Genomic_DNA"/>
</dbReference>
<accession>A0ABC9TSQ4</accession>